<dbReference type="InterPro" id="IPR019828">
    <property type="entry name" value="Lysyl_oxidase_CS"/>
</dbReference>
<comment type="subcellular location">
    <subcellularLocation>
        <location evidence="2">Nucleus</location>
    </subcellularLocation>
    <subcellularLocation>
        <location evidence="3 16">Secreted</location>
        <location evidence="3 16">Extracellular space</location>
    </subcellularLocation>
</comment>
<dbReference type="SUPFAM" id="SSF56487">
    <property type="entry name" value="SRCR-like"/>
    <property type="match status" value="4"/>
</dbReference>
<feature type="disulfide bond" evidence="15">
    <location>
        <begin position="248"/>
        <end position="258"/>
    </location>
</feature>
<dbReference type="GO" id="GO:0005615">
    <property type="term" value="C:extracellular space"/>
    <property type="evidence" value="ECO:0007669"/>
    <property type="project" value="UniProtKB-UniRule"/>
</dbReference>
<evidence type="ECO:0000256" key="9">
    <source>
        <dbReference type="ARBA" id="ARBA00022772"/>
    </source>
</evidence>
<sequence>MRPVSVWQWSARGLLLCLLCSLCLGSPSPSTDPEKRAESQGLRFRLAGFPRKPYEGRVEIQRAGEWGTICDDDFTLQAAHVLCRELGFTEATGWTHSAKYGPGTGRIWLDNLSCRGTEQSVTECASRGWGNSDCTHDEDAGVICKDQRLPGFSDSNVIEVEHHLQVEEVRIRPAVGWGRRPLPVTEGLVEVRLPDGWSQVCDKGWSAHNSHVVCGMLGFPSEKRVNTAFYRLLAQRQQHSFGLHGVACMGTEAHLSLCSLEFYRANDTTRCPGGGPAVVSCVPGPLYAASSGQKKQQHLKPQGEGRVRLKGGAHPGEGRVEVLKASTWGTVCDRKWDLHAASVVCRELGFGSAREALSGARMGQGMGAIHLSEVRCSGQELSLWKCPHKNITAEDCSHSQDAGVRCNLPYTGVETRETWYWDSGNITEVVMSGVRCTGTELSLDQCAHHGTHLACKRTGTRFTAGVICSETASDLLLHSALVQETAYIEDRPLHMLYCAAEENCLASSARSANWPYGHRRLLRFSSQIHNLGRADFRPKAGRHSWVWHECHGHYHSMDIFTHYDILTANGTKVAEGHKASFCLEDTECQEDVSKRYECANFGEQGITVGCWDLYRHDIDCQWIDITDVKPGNYILQVVINPNFEVAESDFTNNAMKCNCKYDGHRIWVHNCHIGDAFSEEANRRFERYPGQTSNQII</sequence>
<dbReference type="PRINTS" id="PR00258">
    <property type="entry name" value="SPERACTRCPTR"/>
</dbReference>
<evidence type="ECO:0000313" key="20">
    <source>
        <dbReference type="Ensembl" id="ENSCJAP00000054741.1"/>
    </source>
</evidence>
<dbReference type="GO" id="GO:0005507">
    <property type="term" value="F:copper ion binding"/>
    <property type="evidence" value="ECO:0007669"/>
    <property type="project" value="UniProtKB-UniRule"/>
</dbReference>
<dbReference type="GeneTree" id="ENSGT00940000158157"/>
<dbReference type="Bgee" id="ENSCJAG00000017255">
    <property type="expression patterns" value="Expressed in kidney and 6 other cell types or tissues"/>
</dbReference>
<dbReference type="PROSITE" id="PS50287">
    <property type="entry name" value="SRCR_2"/>
    <property type="match status" value="4"/>
</dbReference>
<dbReference type="PROSITE" id="PS00420">
    <property type="entry name" value="SRCR_1"/>
    <property type="match status" value="1"/>
</dbReference>
<keyword evidence="12 15" id="KW-1015">Disulfide bond</keyword>
<feature type="disulfide bond" evidence="15">
    <location>
        <begin position="332"/>
        <end position="396"/>
    </location>
</feature>
<feature type="domain" description="SRCR" evidence="19">
    <location>
        <begin position="431"/>
        <end position="469"/>
    </location>
</feature>
<dbReference type="FunFam" id="3.10.250.10:FF:000022">
    <property type="entry name" value="lysyl oxidase homolog 3 isoform X2"/>
    <property type="match status" value="1"/>
</dbReference>
<proteinExistence type="inferred from homology"/>
<dbReference type="Pfam" id="PF01186">
    <property type="entry name" value="Lysyl_oxidase"/>
    <property type="match status" value="1"/>
</dbReference>
<feature type="disulfide bond" evidence="15">
    <location>
        <begin position="114"/>
        <end position="124"/>
    </location>
</feature>
<reference evidence="20" key="2">
    <citation type="submission" date="2025-08" db="UniProtKB">
        <authorList>
            <consortium name="Ensembl"/>
        </authorList>
    </citation>
    <scope>IDENTIFICATION</scope>
</reference>
<comment type="catalytic activity">
    <reaction evidence="14 16">
        <text>L-lysyl-[protein] + O2 + H2O = (S)-2-amino-6-oxohexanoyl-[protein] + H2O2 + NH4(+)</text>
        <dbReference type="Rhea" id="RHEA:24544"/>
        <dbReference type="Rhea" id="RHEA-COMP:9752"/>
        <dbReference type="Rhea" id="RHEA-COMP:12448"/>
        <dbReference type="ChEBI" id="CHEBI:15377"/>
        <dbReference type="ChEBI" id="CHEBI:15379"/>
        <dbReference type="ChEBI" id="CHEBI:16240"/>
        <dbReference type="ChEBI" id="CHEBI:28938"/>
        <dbReference type="ChEBI" id="CHEBI:29969"/>
        <dbReference type="ChEBI" id="CHEBI:131803"/>
        <dbReference type="EC" id="1.4.3.13"/>
    </reaction>
</comment>
<evidence type="ECO:0000256" key="10">
    <source>
        <dbReference type="ARBA" id="ARBA00023002"/>
    </source>
</evidence>
<dbReference type="PRINTS" id="PR00074">
    <property type="entry name" value="LYSYLOXIDASE"/>
</dbReference>
<gene>
    <name evidence="20" type="primary">LOXL3</name>
</gene>
<feature type="signal peptide" evidence="18">
    <location>
        <begin position="1"/>
        <end position="25"/>
    </location>
</feature>
<feature type="domain" description="SRCR" evidence="19">
    <location>
        <begin position="307"/>
        <end position="407"/>
    </location>
</feature>
<dbReference type="FunFam" id="3.10.250.10:FF:000001">
    <property type="entry name" value="Lysyl oxidase 4 isoform X1"/>
    <property type="match status" value="2"/>
</dbReference>
<keyword evidence="13" id="KW-0539">Nucleus</keyword>
<feature type="region of interest" description="Disordered" evidence="17">
    <location>
        <begin position="292"/>
        <end position="314"/>
    </location>
</feature>
<dbReference type="GO" id="GO:0005634">
    <property type="term" value="C:nucleus"/>
    <property type="evidence" value="ECO:0007669"/>
    <property type="project" value="UniProtKB-SubCell"/>
</dbReference>
<evidence type="ECO:0000256" key="2">
    <source>
        <dbReference type="ARBA" id="ARBA00004123"/>
    </source>
</evidence>
<dbReference type="GO" id="GO:0004720">
    <property type="term" value="F:protein-lysine 6-oxidase activity"/>
    <property type="evidence" value="ECO:0007669"/>
    <property type="project" value="UniProtKB-UniRule"/>
</dbReference>
<dbReference type="InterPro" id="IPR001695">
    <property type="entry name" value="Lysyl_oxidase"/>
</dbReference>
<dbReference type="Proteomes" id="UP000008225">
    <property type="component" value="Chromosome 14"/>
</dbReference>
<comment type="PTM">
    <text evidence="16">The lysine tyrosylquinone cross-link (LTQ) is generated by condensation of the epsilon-amino group of a lysine with a topaquinone produced by oxidation of tyrosine.</text>
</comment>
<comment type="similarity">
    <text evidence="4 16">Belongs to the lysyl oxidase family.</text>
</comment>
<feature type="disulfide bond" evidence="15">
    <location>
        <begin position="83"/>
        <end position="144"/>
    </location>
</feature>
<evidence type="ECO:0000256" key="6">
    <source>
        <dbReference type="ARBA" id="ARBA00022525"/>
    </source>
</evidence>
<evidence type="ECO:0000256" key="15">
    <source>
        <dbReference type="PROSITE-ProRule" id="PRU00196"/>
    </source>
</evidence>
<dbReference type="PANTHER" id="PTHR45817:SF2">
    <property type="entry name" value="LYSYL OXIDASE HOMOLOG 3"/>
    <property type="match status" value="1"/>
</dbReference>
<comment type="cofactor">
    <cofactor evidence="1 16">
        <name>Cu cation</name>
        <dbReference type="ChEBI" id="CHEBI:23378"/>
    </cofactor>
</comment>
<dbReference type="InterPro" id="IPR050912">
    <property type="entry name" value="LOX-like_protein"/>
</dbReference>
<keyword evidence="7 16" id="KW-0479">Metal-binding</keyword>
<evidence type="ECO:0000256" key="7">
    <source>
        <dbReference type="ARBA" id="ARBA00022723"/>
    </source>
</evidence>
<evidence type="ECO:0000256" key="8">
    <source>
        <dbReference type="ARBA" id="ARBA00022729"/>
    </source>
</evidence>
<name>A0A2R8M6U8_CALJA</name>
<feature type="chain" id="PRO_5015319055" description="Lysyl oxidase homolog" evidence="18">
    <location>
        <begin position="26"/>
        <end position="697"/>
    </location>
</feature>
<keyword evidence="5 16" id="KW-0886">LTQ</keyword>
<dbReference type="PROSITE" id="PS00926">
    <property type="entry name" value="LYSYL_OXIDASE"/>
    <property type="match status" value="1"/>
</dbReference>
<feature type="domain" description="SRCR" evidence="19">
    <location>
        <begin position="169"/>
        <end position="282"/>
    </location>
</feature>
<dbReference type="PANTHER" id="PTHR45817">
    <property type="entry name" value="LYSYL OXIDASE-LIKE-RELATED"/>
    <property type="match status" value="1"/>
</dbReference>
<evidence type="ECO:0000256" key="5">
    <source>
        <dbReference type="ARBA" id="ARBA00022477"/>
    </source>
</evidence>
<keyword evidence="8 18" id="KW-0732">Signal</keyword>
<accession>A0A2R8M6U8</accession>
<keyword evidence="11 16" id="KW-0186">Copper</keyword>
<protein>
    <recommendedName>
        <fullName evidence="16">Lysyl oxidase homolog</fullName>
        <ecNumber evidence="16">1.4.3.13</ecNumber>
    </recommendedName>
</protein>
<feature type="disulfide bond" evidence="15">
    <location>
        <begin position="345"/>
        <end position="406"/>
    </location>
</feature>
<dbReference type="SMART" id="SM00202">
    <property type="entry name" value="SR"/>
    <property type="match status" value="3"/>
</dbReference>
<reference evidence="20" key="1">
    <citation type="submission" date="2009-03" db="EMBL/GenBank/DDBJ databases">
        <authorList>
            <person name="Warren W."/>
            <person name="Ye L."/>
            <person name="Minx P."/>
            <person name="Worley K."/>
            <person name="Gibbs R."/>
            <person name="Wilson R.K."/>
        </authorList>
    </citation>
    <scope>NUCLEOTIDE SEQUENCE [LARGE SCALE GENOMIC DNA]</scope>
</reference>
<feature type="disulfide bond" evidence="15">
    <location>
        <begin position="436"/>
        <end position="446"/>
    </location>
</feature>
<keyword evidence="10 16" id="KW-0560">Oxidoreductase</keyword>
<dbReference type="EC" id="1.4.3.13" evidence="16"/>
<keyword evidence="6 16" id="KW-0964">Secreted</keyword>
<evidence type="ECO:0000256" key="3">
    <source>
        <dbReference type="ARBA" id="ARBA00004239"/>
    </source>
</evidence>
<evidence type="ECO:0000256" key="13">
    <source>
        <dbReference type="ARBA" id="ARBA00023242"/>
    </source>
</evidence>
<evidence type="ECO:0000256" key="1">
    <source>
        <dbReference type="ARBA" id="ARBA00001935"/>
    </source>
</evidence>
<dbReference type="GO" id="GO:0030199">
    <property type="term" value="P:collagen fibril organization"/>
    <property type="evidence" value="ECO:0007669"/>
    <property type="project" value="TreeGrafter"/>
</dbReference>
<comment type="caution">
    <text evidence="15">Lacks conserved residue(s) required for the propagation of feature annotation.</text>
</comment>
<dbReference type="Pfam" id="PF00530">
    <property type="entry name" value="SRCR"/>
    <property type="match status" value="3"/>
</dbReference>
<evidence type="ECO:0000256" key="12">
    <source>
        <dbReference type="ARBA" id="ARBA00023157"/>
    </source>
</evidence>
<feature type="disulfide bond" evidence="15">
    <location>
        <begin position="70"/>
        <end position="134"/>
    </location>
</feature>
<dbReference type="GO" id="GO:0016020">
    <property type="term" value="C:membrane"/>
    <property type="evidence" value="ECO:0007669"/>
    <property type="project" value="InterPro"/>
</dbReference>
<organism evidence="20 21">
    <name type="scientific">Callithrix jacchus</name>
    <name type="common">White-tufted-ear marmoset</name>
    <name type="synonym">Simia Jacchus</name>
    <dbReference type="NCBI Taxonomy" id="9483"/>
    <lineage>
        <taxon>Eukaryota</taxon>
        <taxon>Metazoa</taxon>
        <taxon>Chordata</taxon>
        <taxon>Craniata</taxon>
        <taxon>Vertebrata</taxon>
        <taxon>Euteleostomi</taxon>
        <taxon>Mammalia</taxon>
        <taxon>Eutheria</taxon>
        <taxon>Euarchontoglires</taxon>
        <taxon>Primates</taxon>
        <taxon>Haplorrhini</taxon>
        <taxon>Platyrrhini</taxon>
        <taxon>Cebidae</taxon>
        <taxon>Callitrichinae</taxon>
        <taxon>Callithrix</taxon>
        <taxon>Callithrix</taxon>
    </lineage>
</organism>
<dbReference type="Ensembl" id="ENSCJAT00000073279.3">
    <property type="protein sequence ID" value="ENSCJAP00000054741.1"/>
    <property type="gene ID" value="ENSCJAG00000017255.5"/>
</dbReference>
<evidence type="ECO:0000256" key="11">
    <source>
        <dbReference type="ARBA" id="ARBA00023008"/>
    </source>
</evidence>
<evidence type="ECO:0000256" key="17">
    <source>
        <dbReference type="SAM" id="MobiDB-lite"/>
    </source>
</evidence>
<feature type="disulfide bond" evidence="15">
    <location>
        <begin position="376"/>
        <end position="386"/>
    </location>
</feature>
<keyword evidence="21" id="KW-1185">Reference proteome</keyword>
<comment type="function">
    <text evidence="16">Mediates the post-translational oxidative deamination of lysine residues on target proteins leading to the formation of deaminated lysine (allysine).</text>
</comment>
<dbReference type="GO" id="GO:0006954">
    <property type="term" value="P:inflammatory response"/>
    <property type="evidence" value="ECO:0007669"/>
    <property type="project" value="TreeGrafter"/>
</dbReference>
<dbReference type="Gene3D" id="3.10.250.10">
    <property type="entry name" value="SRCR-like domain"/>
    <property type="match status" value="4"/>
</dbReference>
<evidence type="ECO:0000256" key="16">
    <source>
        <dbReference type="RuleBase" id="RU367046"/>
    </source>
</evidence>
<dbReference type="InterPro" id="IPR036772">
    <property type="entry name" value="SRCR-like_dom_sf"/>
</dbReference>
<feature type="domain" description="SRCR" evidence="19">
    <location>
        <begin position="44"/>
        <end position="145"/>
    </location>
</feature>
<keyword evidence="9 16" id="KW-0801">TPQ</keyword>
<evidence type="ECO:0000256" key="14">
    <source>
        <dbReference type="ARBA" id="ARBA00047861"/>
    </source>
</evidence>
<reference evidence="20" key="3">
    <citation type="submission" date="2025-09" db="UniProtKB">
        <authorList>
            <consortium name="Ensembl"/>
        </authorList>
    </citation>
    <scope>IDENTIFICATION</scope>
</reference>
<evidence type="ECO:0000256" key="18">
    <source>
        <dbReference type="SAM" id="SignalP"/>
    </source>
</evidence>
<dbReference type="InterPro" id="IPR001190">
    <property type="entry name" value="SRCR"/>
</dbReference>
<evidence type="ECO:0000313" key="21">
    <source>
        <dbReference type="Proteomes" id="UP000008225"/>
    </source>
</evidence>
<evidence type="ECO:0000256" key="4">
    <source>
        <dbReference type="ARBA" id="ARBA00007492"/>
    </source>
</evidence>
<evidence type="ECO:0000259" key="19">
    <source>
        <dbReference type="PROSITE" id="PS50287"/>
    </source>
</evidence>
<dbReference type="AlphaFoldDB" id="A0A2R8M6U8"/>